<feature type="compositionally biased region" description="Acidic residues" evidence="1">
    <location>
        <begin position="226"/>
        <end position="240"/>
    </location>
</feature>
<protein>
    <submittedName>
        <fullName evidence="2">Uncharacterized protein</fullName>
    </submittedName>
</protein>
<keyword evidence="3" id="KW-1185">Reference proteome</keyword>
<dbReference type="VEuPathDB" id="FungiDB:BO70DRAFT_427885"/>
<reference evidence="2 3" key="1">
    <citation type="submission" date="2016-12" db="EMBL/GenBank/DDBJ databases">
        <title>The genomes of Aspergillus section Nigri reveals drivers in fungal speciation.</title>
        <authorList>
            <consortium name="DOE Joint Genome Institute"/>
            <person name="Vesth T.C."/>
            <person name="Nybo J."/>
            <person name="Theobald S."/>
            <person name="Brandl J."/>
            <person name="Frisvad J.C."/>
            <person name="Nielsen K.F."/>
            <person name="Lyhne E.K."/>
            <person name="Kogle M.E."/>
            <person name="Kuo A."/>
            <person name="Riley R."/>
            <person name="Clum A."/>
            <person name="Nolan M."/>
            <person name="Lipzen A."/>
            <person name="Salamov A."/>
            <person name="Henrissat B."/>
            <person name="Wiebenga A."/>
            <person name="De Vries R.P."/>
            <person name="Grigoriev I.V."/>
            <person name="Mortensen U.H."/>
            <person name="Andersen M.R."/>
            <person name="Baker S.E."/>
        </authorList>
    </citation>
    <scope>NUCLEOTIDE SEQUENCE [LARGE SCALE GENOMIC DNA]</scope>
    <source>
        <strain evidence="2 3">CBS 117.55</strain>
    </source>
</reference>
<feature type="compositionally biased region" description="Basic and acidic residues" evidence="1">
    <location>
        <begin position="101"/>
        <end position="113"/>
    </location>
</feature>
<comment type="caution">
    <text evidence="2">The sequence shown here is derived from an EMBL/GenBank/DDBJ whole genome shotgun (WGS) entry which is preliminary data.</text>
</comment>
<feature type="compositionally biased region" description="Low complexity" evidence="1">
    <location>
        <begin position="210"/>
        <end position="225"/>
    </location>
</feature>
<sequence>MRWDSTSDQLLLIKIIETHSISVDTKKIAAAWPSTEAEPGPTPRAITERLVRIRQIVRKATGSDVQFSIGGRTSSPTSTPGKSKSVSSTPGSTKRKRGSASKKEISPLKKESGSDSDMADIEIDTPTVKKPSPQRSPLVGSSIQRTLFPKTSASEQRPVGVPVAAAAAADDDGKMRVALPSKRVRKTSVLPPGMVKYDFDDPEVLEIDTSASEYAPEAESAGAESAEAEGFDDDELMQLA</sequence>
<dbReference type="OrthoDB" id="5420368at2759"/>
<dbReference type="RefSeq" id="XP_025401122.1">
    <property type="nucleotide sequence ID" value="XM_025547919.1"/>
</dbReference>
<evidence type="ECO:0000256" key="1">
    <source>
        <dbReference type="SAM" id="MobiDB-lite"/>
    </source>
</evidence>
<evidence type="ECO:0000313" key="3">
    <source>
        <dbReference type="Proteomes" id="UP000247233"/>
    </source>
</evidence>
<feature type="region of interest" description="Disordered" evidence="1">
    <location>
        <begin position="208"/>
        <end position="240"/>
    </location>
</feature>
<dbReference type="GeneID" id="37070156"/>
<name>A0A317WRT8_9EURO</name>
<accession>A0A317WRT8</accession>
<feature type="compositionally biased region" description="Low complexity" evidence="1">
    <location>
        <begin position="68"/>
        <end position="92"/>
    </location>
</feature>
<organism evidence="2 3">
    <name type="scientific">Aspergillus heteromorphus CBS 117.55</name>
    <dbReference type="NCBI Taxonomy" id="1448321"/>
    <lineage>
        <taxon>Eukaryota</taxon>
        <taxon>Fungi</taxon>
        <taxon>Dikarya</taxon>
        <taxon>Ascomycota</taxon>
        <taxon>Pezizomycotina</taxon>
        <taxon>Eurotiomycetes</taxon>
        <taxon>Eurotiomycetidae</taxon>
        <taxon>Eurotiales</taxon>
        <taxon>Aspergillaceae</taxon>
        <taxon>Aspergillus</taxon>
        <taxon>Aspergillus subgen. Circumdati</taxon>
    </lineage>
</organism>
<proteinExistence type="predicted"/>
<dbReference type="STRING" id="1448321.A0A317WRT8"/>
<gene>
    <name evidence="2" type="ORF">BO70DRAFT_427885</name>
</gene>
<dbReference type="Proteomes" id="UP000247233">
    <property type="component" value="Unassembled WGS sequence"/>
</dbReference>
<dbReference type="EMBL" id="MSFL01000007">
    <property type="protein sequence ID" value="PWY86890.1"/>
    <property type="molecule type" value="Genomic_DNA"/>
</dbReference>
<evidence type="ECO:0000313" key="2">
    <source>
        <dbReference type="EMBL" id="PWY86890.1"/>
    </source>
</evidence>
<feature type="compositionally biased region" description="Polar residues" evidence="1">
    <location>
        <begin position="133"/>
        <end position="155"/>
    </location>
</feature>
<dbReference type="AlphaFoldDB" id="A0A317WRT8"/>
<feature type="region of interest" description="Disordered" evidence="1">
    <location>
        <begin position="64"/>
        <end position="159"/>
    </location>
</feature>